<accession>A0A8J6TDD9</accession>
<dbReference type="InterPro" id="IPR034746">
    <property type="entry name" value="POTRA"/>
</dbReference>
<keyword evidence="7 9" id="KW-0472">Membrane</keyword>
<dbReference type="PANTHER" id="PTHR35851:SF1">
    <property type="entry name" value="CELL DIVISION PROTEIN FTSQ"/>
    <property type="match status" value="1"/>
</dbReference>
<sequence>MGVKKKKSIIDYSRKENEKKFGGKFLFLVSVVFIVALVGGGICMLIYQGLSRSVFFQVDKVDITGCQRLDTRQVLSWSGLDIKTNLWSLRTTRLRKHLEKQNWIQSATVKRKWPNELHIRIRERVPLAILNQDAGLAYVDKKGFFISPVLPADSLDFPVITGREKSKTGKNGEEWLKDALSFISYAGGGNPVLPTQNISEIHVGQEGQLTMYLADNPFPIYLGKGEMKRKYSRLSKVLSWLYRKKEYVSTASIDLNYLSGAENAKEDSSNRVLVSFSK</sequence>
<keyword evidence="8" id="KW-0131">Cell cycle</keyword>
<keyword evidence="3" id="KW-0997">Cell inner membrane</keyword>
<evidence type="ECO:0000256" key="8">
    <source>
        <dbReference type="ARBA" id="ARBA00023306"/>
    </source>
</evidence>
<proteinExistence type="predicted"/>
<dbReference type="GO" id="GO:0090529">
    <property type="term" value="P:cell septum assembly"/>
    <property type="evidence" value="ECO:0007669"/>
    <property type="project" value="InterPro"/>
</dbReference>
<feature type="transmembrane region" description="Helical" evidence="9">
    <location>
        <begin position="21"/>
        <end position="47"/>
    </location>
</feature>
<evidence type="ECO:0000256" key="3">
    <source>
        <dbReference type="ARBA" id="ARBA00022519"/>
    </source>
</evidence>
<dbReference type="Pfam" id="PF03799">
    <property type="entry name" value="FtsQ_DivIB_C"/>
    <property type="match status" value="1"/>
</dbReference>
<dbReference type="InterPro" id="IPR026579">
    <property type="entry name" value="FtsQ"/>
</dbReference>
<keyword evidence="2" id="KW-1003">Cell membrane</keyword>
<dbReference type="Proteomes" id="UP000614424">
    <property type="component" value="Unassembled WGS sequence"/>
</dbReference>
<keyword evidence="6 9" id="KW-1133">Transmembrane helix</keyword>
<dbReference type="AlphaFoldDB" id="A0A8J6TDD9"/>
<dbReference type="InterPro" id="IPR005548">
    <property type="entry name" value="Cell_div_FtsQ/DivIB_C"/>
</dbReference>
<dbReference type="PANTHER" id="PTHR35851">
    <property type="entry name" value="CELL DIVISION PROTEIN FTSQ"/>
    <property type="match status" value="1"/>
</dbReference>
<evidence type="ECO:0000259" key="10">
    <source>
        <dbReference type="PROSITE" id="PS51779"/>
    </source>
</evidence>
<evidence type="ECO:0000256" key="6">
    <source>
        <dbReference type="ARBA" id="ARBA00022989"/>
    </source>
</evidence>
<evidence type="ECO:0000256" key="4">
    <source>
        <dbReference type="ARBA" id="ARBA00022618"/>
    </source>
</evidence>
<evidence type="ECO:0000256" key="9">
    <source>
        <dbReference type="SAM" id="Phobius"/>
    </source>
</evidence>
<dbReference type="Gene3D" id="3.10.20.310">
    <property type="entry name" value="membrane protein fhac"/>
    <property type="match status" value="1"/>
</dbReference>
<comment type="subcellular location">
    <subcellularLocation>
        <location evidence="1">Membrane</location>
    </subcellularLocation>
</comment>
<keyword evidence="5 9" id="KW-0812">Transmembrane</keyword>
<dbReference type="PROSITE" id="PS51779">
    <property type="entry name" value="POTRA"/>
    <property type="match status" value="1"/>
</dbReference>
<gene>
    <name evidence="11" type="ORF">H8E41_12020</name>
</gene>
<dbReference type="InterPro" id="IPR045335">
    <property type="entry name" value="FtsQ_C_sf"/>
</dbReference>
<protein>
    <submittedName>
        <fullName evidence="11">FtsQ-type POTRA domain-containing protein</fullName>
    </submittedName>
</protein>
<reference evidence="11 12" key="1">
    <citation type="submission" date="2020-08" db="EMBL/GenBank/DDBJ databases">
        <title>Bridging the membrane lipid divide: bacteria of the FCB group superphylum have the potential to synthesize archaeal ether lipids.</title>
        <authorList>
            <person name="Villanueva L."/>
            <person name="Von Meijenfeldt F.A.B."/>
            <person name="Westbye A.B."/>
            <person name="Yadav S."/>
            <person name="Hopmans E.C."/>
            <person name="Dutilh B.E."/>
            <person name="Sinninghe Damste J.S."/>
        </authorList>
    </citation>
    <scope>NUCLEOTIDE SEQUENCE [LARGE SCALE GENOMIC DNA]</scope>
    <source>
        <strain evidence="11">NIOZ-UU47</strain>
    </source>
</reference>
<dbReference type="InterPro" id="IPR013685">
    <property type="entry name" value="POTRA_FtsQ_type"/>
</dbReference>
<evidence type="ECO:0000256" key="7">
    <source>
        <dbReference type="ARBA" id="ARBA00023136"/>
    </source>
</evidence>
<dbReference type="GO" id="GO:0016020">
    <property type="term" value="C:membrane"/>
    <property type="evidence" value="ECO:0007669"/>
    <property type="project" value="UniProtKB-SubCell"/>
</dbReference>
<dbReference type="EMBL" id="JACNJZ010000171">
    <property type="protein sequence ID" value="MBC8318621.1"/>
    <property type="molecule type" value="Genomic_DNA"/>
</dbReference>
<evidence type="ECO:0000313" key="12">
    <source>
        <dbReference type="Proteomes" id="UP000614424"/>
    </source>
</evidence>
<keyword evidence="4" id="KW-0132">Cell division</keyword>
<organism evidence="11 12">
    <name type="scientific">Candidatus Desulfobia pelagia</name>
    <dbReference type="NCBI Taxonomy" id="2841692"/>
    <lineage>
        <taxon>Bacteria</taxon>
        <taxon>Pseudomonadati</taxon>
        <taxon>Thermodesulfobacteriota</taxon>
        <taxon>Desulfobulbia</taxon>
        <taxon>Desulfobulbales</taxon>
        <taxon>Desulfobulbaceae</taxon>
        <taxon>Candidatus Desulfobia</taxon>
    </lineage>
</organism>
<dbReference type="Pfam" id="PF08478">
    <property type="entry name" value="POTRA_1"/>
    <property type="match status" value="1"/>
</dbReference>
<name>A0A8J6TDD9_9BACT</name>
<dbReference type="Gene3D" id="3.40.50.11690">
    <property type="entry name" value="Cell division protein FtsQ/DivIB"/>
    <property type="match status" value="1"/>
</dbReference>
<evidence type="ECO:0000256" key="2">
    <source>
        <dbReference type="ARBA" id="ARBA00022475"/>
    </source>
</evidence>
<feature type="domain" description="POTRA" evidence="10">
    <location>
        <begin position="56"/>
        <end position="124"/>
    </location>
</feature>
<evidence type="ECO:0000256" key="1">
    <source>
        <dbReference type="ARBA" id="ARBA00004370"/>
    </source>
</evidence>
<comment type="caution">
    <text evidence="11">The sequence shown here is derived from an EMBL/GenBank/DDBJ whole genome shotgun (WGS) entry which is preliminary data.</text>
</comment>
<evidence type="ECO:0000313" key="11">
    <source>
        <dbReference type="EMBL" id="MBC8318621.1"/>
    </source>
</evidence>
<evidence type="ECO:0000256" key="5">
    <source>
        <dbReference type="ARBA" id="ARBA00022692"/>
    </source>
</evidence>